<accession>A0ABR4PQP6</accession>
<protein>
    <submittedName>
        <fullName evidence="2">Uncharacterized protein</fullName>
    </submittedName>
</protein>
<reference evidence="2 3" key="1">
    <citation type="submission" date="2024-06" db="EMBL/GenBank/DDBJ databases">
        <title>Complete genome of Phlyctema vagabunda strain 19-DSS-EL-015.</title>
        <authorList>
            <person name="Fiorenzani C."/>
        </authorList>
    </citation>
    <scope>NUCLEOTIDE SEQUENCE [LARGE SCALE GENOMIC DNA]</scope>
    <source>
        <strain evidence="2 3">19-DSS-EL-015</strain>
    </source>
</reference>
<sequence>MLSRLQITALSLLLARANAFTCPSTLDYRPACCDSVSVCAGGEFEGFNCFEAFPFPADAYSPPEFTCILHDEVFGDSLQGTRACCRDVVDTTAQCVEPIGEDV</sequence>
<keyword evidence="1" id="KW-0732">Signal</keyword>
<proteinExistence type="predicted"/>
<feature type="signal peptide" evidence="1">
    <location>
        <begin position="1"/>
        <end position="19"/>
    </location>
</feature>
<organism evidence="2 3">
    <name type="scientific">Phlyctema vagabunda</name>
    <dbReference type="NCBI Taxonomy" id="108571"/>
    <lineage>
        <taxon>Eukaryota</taxon>
        <taxon>Fungi</taxon>
        <taxon>Dikarya</taxon>
        <taxon>Ascomycota</taxon>
        <taxon>Pezizomycotina</taxon>
        <taxon>Leotiomycetes</taxon>
        <taxon>Helotiales</taxon>
        <taxon>Dermateaceae</taxon>
        <taxon>Phlyctema</taxon>
    </lineage>
</organism>
<evidence type="ECO:0000256" key="1">
    <source>
        <dbReference type="SAM" id="SignalP"/>
    </source>
</evidence>
<comment type="caution">
    <text evidence="2">The sequence shown here is derived from an EMBL/GenBank/DDBJ whole genome shotgun (WGS) entry which is preliminary data.</text>
</comment>
<gene>
    <name evidence="2" type="ORF">PVAG01_02243</name>
</gene>
<evidence type="ECO:0000313" key="3">
    <source>
        <dbReference type="Proteomes" id="UP001629113"/>
    </source>
</evidence>
<dbReference type="Proteomes" id="UP001629113">
    <property type="component" value="Unassembled WGS sequence"/>
</dbReference>
<dbReference type="EMBL" id="JBFCZG010000002">
    <property type="protein sequence ID" value="KAL3425452.1"/>
    <property type="molecule type" value="Genomic_DNA"/>
</dbReference>
<feature type="chain" id="PRO_5047169081" evidence="1">
    <location>
        <begin position="20"/>
        <end position="103"/>
    </location>
</feature>
<keyword evidence="3" id="KW-1185">Reference proteome</keyword>
<name>A0ABR4PQP6_9HELO</name>
<evidence type="ECO:0000313" key="2">
    <source>
        <dbReference type="EMBL" id="KAL3425452.1"/>
    </source>
</evidence>